<protein>
    <submittedName>
        <fullName evidence="1">Uncharacterized protein</fullName>
    </submittedName>
</protein>
<evidence type="ECO:0000313" key="1">
    <source>
        <dbReference type="EMBL" id="KAG1506718.1"/>
    </source>
</evidence>
<evidence type="ECO:0000313" key="2">
    <source>
        <dbReference type="Proteomes" id="UP000717996"/>
    </source>
</evidence>
<sequence>MWSMMYGISRTVCELMDVIEHYLFGPLDRPRVETWGVVGFSMGGHASFLAAAEGTASCSPTLTNFF</sequence>
<gene>
    <name evidence="1" type="ORF">G6F51_014816</name>
</gene>
<comment type="caution">
    <text evidence="1">The sequence shown here is derived from an EMBL/GenBank/DDBJ whole genome shotgun (WGS) entry which is preliminary data.</text>
</comment>
<proteinExistence type="predicted"/>
<dbReference type="SUPFAM" id="SSF53474">
    <property type="entry name" value="alpha/beta-Hydrolases"/>
    <property type="match status" value="1"/>
</dbReference>
<name>A0A9P6XKX9_RHIOR</name>
<dbReference type="EMBL" id="JAANIT010029286">
    <property type="protein sequence ID" value="KAG1506718.1"/>
    <property type="molecule type" value="Genomic_DNA"/>
</dbReference>
<dbReference type="AlphaFoldDB" id="A0A9P6XKX9"/>
<accession>A0A9P6XKX9</accession>
<organism evidence="1 2">
    <name type="scientific">Rhizopus oryzae</name>
    <name type="common">Mucormycosis agent</name>
    <name type="synonym">Rhizopus arrhizus var. delemar</name>
    <dbReference type="NCBI Taxonomy" id="64495"/>
    <lineage>
        <taxon>Eukaryota</taxon>
        <taxon>Fungi</taxon>
        <taxon>Fungi incertae sedis</taxon>
        <taxon>Mucoromycota</taxon>
        <taxon>Mucoromycotina</taxon>
        <taxon>Mucoromycetes</taxon>
        <taxon>Mucorales</taxon>
        <taxon>Mucorineae</taxon>
        <taxon>Rhizopodaceae</taxon>
        <taxon>Rhizopus</taxon>
    </lineage>
</organism>
<reference evidence="1" key="1">
    <citation type="journal article" date="2020" name="Microb. Genom.">
        <title>Genetic diversity of clinical and environmental Mucorales isolates obtained from an investigation of mucormycosis cases among solid organ transplant recipients.</title>
        <authorList>
            <person name="Nguyen M.H."/>
            <person name="Kaul D."/>
            <person name="Muto C."/>
            <person name="Cheng S.J."/>
            <person name="Richter R.A."/>
            <person name="Bruno V.M."/>
            <person name="Liu G."/>
            <person name="Beyhan S."/>
            <person name="Sundermann A.J."/>
            <person name="Mounaud S."/>
            <person name="Pasculle A.W."/>
            <person name="Nierman W.C."/>
            <person name="Driscoll E."/>
            <person name="Cumbie R."/>
            <person name="Clancy C.J."/>
            <person name="Dupont C.L."/>
        </authorList>
    </citation>
    <scope>NUCLEOTIDE SEQUENCE</scope>
    <source>
        <strain evidence="1">GL16</strain>
    </source>
</reference>
<dbReference type="Proteomes" id="UP000717996">
    <property type="component" value="Unassembled WGS sequence"/>
</dbReference>
<dbReference type="InterPro" id="IPR029058">
    <property type="entry name" value="AB_hydrolase_fold"/>
</dbReference>